<dbReference type="CDD" id="cd08071">
    <property type="entry name" value="MPN_DUF2466"/>
    <property type="match status" value="1"/>
</dbReference>
<evidence type="ECO:0000256" key="4">
    <source>
        <dbReference type="ARBA" id="ARBA00022833"/>
    </source>
</evidence>
<dbReference type="AlphaFoldDB" id="A0A7L4US16"/>
<dbReference type="PROSITE" id="PS01302">
    <property type="entry name" value="UPF0758"/>
    <property type="match status" value="1"/>
</dbReference>
<feature type="domain" description="MPN" evidence="7">
    <location>
        <begin position="107"/>
        <end position="229"/>
    </location>
</feature>
<dbReference type="InterPro" id="IPR037518">
    <property type="entry name" value="MPN"/>
</dbReference>
<dbReference type="NCBIfam" id="TIGR00608">
    <property type="entry name" value="radc"/>
    <property type="match status" value="1"/>
</dbReference>
<dbReference type="RefSeq" id="WP_116496103.1">
    <property type="nucleotide sequence ID" value="NZ_QENZ01000003.1"/>
</dbReference>
<dbReference type="InterPro" id="IPR001405">
    <property type="entry name" value="UPF0758"/>
</dbReference>
<keyword evidence="2" id="KW-0479">Metal-binding</keyword>
<dbReference type="OrthoDB" id="9804482at2"/>
<dbReference type="NCBIfam" id="NF000642">
    <property type="entry name" value="PRK00024.1"/>
    <property type="match status" value="1"/>
</dbReference>
<accession>A0A7L4US16</accession>
<comment type="similarity">
    <text evidence="6">Belongs to the UPF0758 family.</text>
</comment>
<evidence type="ECO:0000256" key="2">
    <source>
        <dbReference type="ARBA" id="ARBA00022723"/>
    </source>
</evidence>
<keyword evidence="1" id="KW-0645">Protease</keyword>
<dbReference type="GO" id="GO:0046872">
    <property type="term" value="F:metal ion binding"/>
    <property type="evidence" value="ECO:0007669"/>
    <property type="project" value="UniProtKB-KW"/>
</dbReference>
<dbReference type="Proteomes" id="UP000251835">
    <property type="component" value="Unassembled WGS sequence"/>
</dbReference>
<evidence type="ECO:0000256" key="5">
    <source>
        <dbReference type="ARBA" id="ARBA00023049"/>
    </source>
</evidence>
<evidence type="ECO:0000256" key="3">
    <source>
        <dbReference type="ARBA" id="ARBA00022801"/>
    </source>
</evidence>
<keyword evidence="9" id="KW-1185">Reference proteome</keyword>
<sequence>MKDTKAITSWAEDDRPREKLLMHGRNTLSIAELIAILLGSGNKEDSAVDLAKKILLHYDNSLNKLSRASAQELCKNFKGVGNAKAVTLLAAMELAVRKGLEKESAVVITSSQDAYQLIAHRLADLSHEEFWVLLLNNANKVITTNKLSMGGTKGTVVDKSMLLKLVVEHLASGIILAHNHPSGQKKTSQADRQITKDVKELCQLLDIRLLDHIIVCHTTYLSFADEGII</sequence>
<dbReference type="InterPro" id="IPR025657">
    <property type="entry name" value="RadC_JAB"/>
</dbReference>
<evidence type="ECO:0000259" key="7">
    <source>
        <dbReference type="PROSITE" id="PS50249"/>
    </source>
</evidence>
<organism evidence="8 9">
    <name type="scientific">Balneicella halophila</name>
    <dbReference type="NCBI Taxonomy" id="1537566"/>
    <lineage>
        <taxon>Bacteria</taxon>
        <taxon>Pseudomonadati</taxon>
        <taxon>Bacteroidota</taxon>
        <taxon>Bacteroidia</taxon>
        <taxon>Bacteroidales</taxon>
        <taxon>Balneicellaceae</taxon>
        <taxon>Balneicella</taxon>
    </lineage>
</organism>
<evidence type="ECO:0000313" key="9">
    <source>
        <dbReference type="Proteomes" id="UP000251835"/>
    </source>
</evidence>
<proteinExistence type="inferred from homology"/>
<dbReference type="InterPro" id="IPR020891">
    <property type="entry name" value="UPF0758_CS"/>
</dbReference>
<name>A0A7L4US16_BALHA</name>
<evidence type="ECO:0000313" key="8">
    <source>
        <dbReference type="EMBL" id="PVX52575.1"/>
    </source>
</evidence>
<dbReference type="GO" id="GO:0008237">
    <property type="term" value="F:metallopeptidase activity"/>
    <property type="evidence" value="ECO:0007669"/>
    <property type="project" value="UniProtKB-KW"/>
</dbReference>
<gene>
    <name evidence="8" type="ORF">C7377_0902</name>
</gene>
<keyword evidence="4" id="KW-0862">Zinc</keyword>
<dbReference type="Pfam" id="PF20582">
    <property type="entry name" value="UPF0758_N"/>
    <property type="match status" value="1"/>
</dbReference>
<reference evidence="8 9" key="1">
    <citation type="submission" date="2018-05" db="EMBL/GenBank/DDBJ databases">
        <title>Genomic Encyclopedia of Type Strains, Phase IV (KMG-IV): sequencing the most valuable type-strain genomes for metagenomic binning, comparative biology and taxonomic classification.</title>
        <authorList>
            <person name="Goeker M."/>
        </authorList>
    </citation>
    <scope>NUCLEOTIDE SEQUENCE [LARGE SCALE GENOMIC DNA]</scope>
    <source>
        <strain evidence="8 9">DSM 28579</strain>
    </source>
</reference>
<keyword evidence="5" id="KW-0482">Metalloprotease</keyword>
<evidence type="ECO:0000256" key="6">
    <source>
        <dbReference type="RuleBase" id="RU003797"/>
    </source>
</evidence>
<evidence type="ECO:0000256" key="1">
    <source>
        <dbReference type="ARBA" id="ARBA00022670"/>
    </source>
</evidence>
<dbReference type="PANTHER" id="PTHR30471:SF3">
    <property type="entry name" value="UPF0758 PROTEIN YEES-RELATED"/>
    <property type="match status" value="1"/>
</dbReference>
<dbReference type="PANTHER" id="PTHR30471">
    <property type="entry name" value="DNA REPAIR PROTEIN RADC"/>
    <property type="match status" value="1"/>
</dbReference>
<dbReference type="PROSITE" id="PS50249">
    <property type="entry name" value="MPN"/>
    <property type="match status" value="1"/>
</dbReference>
<dbReference type="EMBL" id="QENZ01000003">
    <property type="protein sequence ID" value="PVX52575.1"/>
    <property type="molecule type" value="Genomic_DNA"/>
</dbReference>
<dbReference type="GO" id="GO:0006508">
    <property type="term" value="P:proteolysis"/>
    <property type="evidence" value="ECO:0007669"/>
    <property type="project" value="UniProtKB-KW"/>
</dbReference>
<dbReference type="Pfam" id="PF04002">
    <property type="entry name" value="RadC"/>
    <property type="match status" value="1"/>
</dbReference>
<protein>
    <submittedName>
        <fullName evidence="8">DNA repair protein RadC</fullName>
    </submittedName>
</protein>
<dbReference type="InterPro" id="IPR046778">
    <property type="entry name" value="UPF0758_N"/>
</dbReference>
<dbReference type="Gene3D" id="3.40.140.10">
    <property type="entry name" value="Cytidine Deaminase, domain 2"/>
    <property type="match status" value="1"/>
</dbReference>
<keyword evidence="3" id="KW-0378">Hydrolase</keyword>
<comment type="caution">
    <text evidence="8">The sequence shown here is derived from an EMBL/GenBank/DDBJ whole genome shotgun (WGS) entry which is preliminary data.</text>
</comment>